<keyword evidence="2" id="KW-1133">Transmembrane helix</keyword>
<gene>
    <name evidence="5" type="ORF">Mal15_57700</name>
</gene>
<dbReference type="Pfam" id="PF09977">
    <property type="entry name" value="Tad_C"/>
    <property type="match status" value="1"/>
</dbReference>
<feature type="region of interest" description="Disordered" evidence="1">
    <location>
        <begin position="1"/>
        <end position="26"/>
    </location>
</feature>
<dbReference type="RefSeq" id="WP_233903072.1">
    <property type="nucleotide sequence ID" value="NZ_CP036264.1"/>
</dbReference>
<evidence type="ECO:0000259" key="4">
    <source>
        <dbReference type="Pfam" id="PF13400"/>
    </source>
</evidence>
<accession>A0A5B9MK98</accession>
<dbReference type="KEGG" id="smam:Mal15_57700"/>
<keyword evidence="6" id="KW-1185">Reference proteome</keyword>
<reference evidence="5 6" key="1">
    <citation type="submission" date="2019-02" db="EMBL/GenBank/DDBJ databases">
        <title>Planctomycetal bacteria perform biofilm scaping via a novel small molecule.</title>
        <authorList>
            <person name="Jeske O."/>
            <person name="Boedeker C."/>
            <person name="Wiegand S."/>
            <person name="Breitling P."/>
            <person name="Kallscheuer N."/>
            <person name="Jogler M."/>
            <person name="Rohde M."/>
            <person name="Petersen J."/>
            <person name="Medema M.H."/>
            <person name="Surup F."/>
            <person name="Jogler C."/>
        </authorList>
    </citation>
    <scope>NUCLEOTIDE SEQUENCE [LARGE SCALE GENOMIC DNA]</scope>
    <source>
        <strain evidence="5 6">Mal15</strain>
    </source>
</reference>
<feature type="domain" description="Putative Flp pilus-assembly TadG-like N-terminal" evidence="4">
    <location>
        <begin position="33"/>
        <end position="77"/>
    </location>
</feature>
<evidence type="ECO:0008006" key="7">
    <source>
        <dbReference type="Google" id="ProtNLM"/>
    </source>
</evidence>
<proteinExistence type="predicted"/>
<dbReference type="Proteomes" id="UP000321353">
    <property type="component" value="Chromosome"/>
</dbReference>
<dbReference type="Pfam" id="PF13400">
    <property type="entry name" value="Tad"/>
    <property type="match status" value="1"/>
</dbReference>
<keyword evidence="2" id="KW-0812">Transmembrane</keyword>
<sequence>MFHTQTMSDNASRSRGCSTKTKNNRYPADRRKGSALVFSVFLVAGLLVVSAVAIDFGHINVSRSEVKRTADAAAMSACWELFDGVVQGNDASTVECDINDAASSIASKNVISSRAPTLNAASDVEIGFYDRNNPGVLDNSDPSRFNAVRVHVRQTGANNSAIPLFFGSVTGRAEQSLQAHSTAALFKTISGFYTPSDAGETLDILPIALDLETWEKVVAKETEDNYSYSGGTVSSGSDGFFECSLYPTGTGSPGNRGTVDIGGANNSTSDISRQILHGISAQDMADFGRPLEFDSNGELELNGDTGISAAIKDELADIIGQPRMIPIFTSVHGNGNNAMYTIVRFEGIRILSVKLTGPMKKKHVTIQPAPMVARYSVFREAAIEESEFLFTPVMLVD</sequence>
<protein>
    <recommendedName>
        <fullName evidence="7">Flp pilus-assembly TadG-like N-terminal domain-containing protein</fullName>
    </recommendedName>
</protein>
<evidence type="ECO:0000313" key="6">
    <source>
        <dbReference type="Proteomes" id="UP000321353"/>
    </source>
</evidence>
<organism evidence="5 6">
    <name type="scientific">Stieleria maiorica</name>
    <dbReference type="NCBI Taxonomy" id="2795974"/>
    <lineage>
        <taxon>Bacteria</taxon>
        <taxon>Pseudomonadati</taxon>
        <taxon>Planctomycetota</taxon>
        <taxon>Planctomycetia</taxon>
        <taxon>Pirellulales</taxon>
        <taxon>Pirellulaceae</taxon>
        <taxon>Stieleria</taxon>
    </lineage>
</organism>
<dbReference type="InterPro" id="IPR028087">
    <property type="entry name" value="Tad_N"/>
</dbReference>
<evidence type="ECO:0000313" key="5">
    <source>
        <dbReference type="EMBL" id="QEG01692.1"/>
    </source>
</evidence>
<evidence type="ECO:0000256" key="2">
    <source>
        <dbReference type="SAM" id="Phobius"/>
    </source>
</evidence>
<feature type="compositionally biased region" description="Polar residues" evidence="1">
    <location>
        <begin position="1"/>
        <end position="21"/>
    </location>
</feature>
<feature type="transmembrane region" description="Helical" evidence="2">
    <location>
        <begin position="35"/>
        <end position="54"/>
    </location>
</feature>
<name>A0A5B9MK98_9BACT</name>
<evidence type="ECO:0000256" key="1">
    <source>
        <dbReference type="SAM" id="MobiDB-lite"/>
    </source>
</evidence>
<feature type="domain" description="DUF2134" evidence="3">
    <location>
        <begin position="96"/>
        <end position="183"/>
    </location>
</feature>
<dbReference type="InterPro" id="IPR018705">
    <property type="entry name" value="DUF2134_membrane"/>
</dbReference>
<dbReference type="EMBL" id="CP036264">
    <property type="protein sequence ID" value="QEG01692.1"/>
    <property type="molecule type" value="Genomic_DNA"/>
</dbReference>
<keyword evidence="2" id="KW-0472">Membrane</keyword>
<evidence type="ECO:0000259" key="3">
    <source>
        <dbReference type="Pfam" id="PF09977"/>
    </source>
</evidence>
<dbReference type="AlphaFoldDB" id="A0A5B9MK98"/>